<dbReference type="AlphaFoldDB" id="A0AA92Q9U1"/>
<evidence type="ECO:0000313" key="2">
    <source>
        <dbReference type="EMBL" id="QOK95218.1"/>
    </source>
</evidence>
<dbReference type="Pfam" id="PF05076">
    <property type="entry name" value="SUFU"/>
    <property type="match status" value="1"/>
</dbReference>
<feature type="domain" description="Suppressor of fused-like" evidence="1">
    <location>
        <begin position="30"/>
        <end position="183"/>
    </location>
</feature>
<dbReference type="Proteomes" id="UP000593970">
    <property type="component" value="Chromosome"/>
</dbReference>
<proteinExistence type="predicted"/>
<protein>
    <submittedName>
        <fullName evidence="2">Suppressor of fused domain protein</fullName>
    </submittedName>
</protein>
<accession>A0AA92Q9U1</accession>
<evidence type="ECO:0000313" key="3">
    <source>
        <dbReference type="Proteomes" id="UP000593970"/>
    </source>
</evidence>
<sequence length="189" mass="20615">MTLIEHLEKYLGHLVEGWADSSPTEVAGKNIQVVRFSGVPYEGASTFATLGLSDYVVDLGGDRSVRQEFLFATRDCYPAEQVASFLVTFSSFVRSKQRALLRGDVIGPSTPLISGVAANGLYASNPVIFPEGVGTYSTSSPATVMVWLIPLVGSDSSLVKEVGWNRFEDLLEMQNPDLLDLNRDPLRNI</sequence>
<dbReference type="InterPro" id="IPR020941">
    <property type="entry name" value="SUFU-like_domain"/>
</dbReference>
<organism evidence="2 3">
    <name type="scientific">Ralstonia solanacearum</name>
    <name type="common">Pseudomonas solanacearum</name>
    <dbReference type="NCBI Taxonomy" id="305"/>
    <lineage>
        <taxon>Bacteria</taxon>
        <taxon>Pseudomonadati</taxon>
        <taxon>Pseudomonadota</taxon>
        <taxon>Betaproteobacteria</taxon>
        <taxon>Burkholderiales</taxon>
        <taxon>Burkholderiaceae</taxon>
        <taxon>Ralstonia</taxon>
        <taxon>Ralstonia solanacearum species complex</taxon>
    </lineage>
</organism>
<name>A0AA92Q9U1_RALSL</name>
<gene>
    <name evidence="2" type="ORF">HF909_01280</name>
</gene>
<reference evidence="3" key="1">
    <citation type="submission" date="2020-04" db="EMBL/GenBank/DDBJ databases">
        <title>Ralstonia solanacearum UW576, UW763, UW773, and UW774.</title>
        <authorList>
            <person name="Steidl O."/>
            <person name="Truchon A."/>
            <person name="Allen C."/>
        </authorList>
    </citation>
    <scope>NUCLEOTIDE SEQUENCE [LARGE SCALE GENOMIC DNA]</scope>
    <source>
        <strain evidence="3">UW774</strain>
    </source>
</reference>
<dbReference type="EMBL" id="CP051169">
    <property type="protein sequence ID" value="QOK95218.1"/>
    <property type="molecule type" value="Genomic_DNA"/>
</dbReference>
<evidence type="ECO:0000259" key="1">
    <source>
        <dbReference type="Pfam" id="PF05076"/>
    </source>
</evidence>